<dbReference type="InterPro" id="IPR044837">
    <property type="entry name" value="REM16-like"/>
</dbReference>
<keyword evidence="3" id="KW-0804">Transcription</keyword>
<accession>A0A8T0H9S6</accession>
<protein>
    <recommendedName>
        <fullName evidence="6">TF-B3 domain-containing protein</fullName>
    </recommendedName>
</protein>
<feature type="region of interest" description="Disordered" evidence="5">
    <location>
        <begin position="139"/>
        <end position="164"/>
    </location>
</feature>
<dbReference type="InterPro" id="IPR003340">
    <property type="entry name" value="B3_DNA-bd"/>
</dbReference>
<evidence type="ECO:0000256" key="3">
    <source>
        <dbReference type="ARBA" id="ARBA00023163"/>
    </source>
</evidence>
<proteinExistence type="predicted"/>
<feature type="compositionally biased region" description="Polar residues" evidence="5">
    <location>
        <begin position="147"/>
        <end position="164"/>
    </location>
</feature>
<dbReference type="InterPro" id="IPR015300">
    <property type="entry name" value="DNA-bd_pseudobarrel_sf"/>
</dbReference>
<dbReference type="PROSITE" id="PS50863">
    <property type="entry name" value="B3"/>
    <property type="match status" value="2"/>
</dbReference>
<dbReference type="SMART" id="SM01019">
    <property type="entry name" value="B3"/>
    <property type="match status" value="2"/>
</dbReference>
<dbReference type="GO" id="GO:0003677">
    <property type="term" value="F:DNA binding"/>
    <property type="evidence" value="ECO:0007669"/>
    <property type="project" value="UniProtKB-KW"/>
</dbReference>
<evidence type="ECO:0000313" key="7">
    <source>
        <dbReference type="EMBL" id="KAG0567585.1"/>
    </source>
</evidence>
<evidence type="ECO:0000259" key="6">
    <source>
        <dbReference type="PROSITE" id="PS50863"/>
    </source>
</evidence>
<keyword evidence="8" id="KW-1185">Reference proteome</keyword>
<dbReference type="EMBL" id="CM026428">
    <property type="protein sequence ID" value="KAG0567585.1"/>
    <property type="molecule type" value="Genomic_DNA"/>
</dbReference>
<organism evidence="7 8">
    <name type="scientific">Ceratodon purpureus</name>
    <name type="common">Fire moss</name>
    <name type="synonym">Dicranum purpureum</name>
    <dbReference type="NCBI Taxonomy" id="3225"/>
    <lineage>
        <taxon>Eukaryota</taxon>
        <taxon>Viridiplantae</taxon>
        <taxon>Streptophyta</taxon>
        <taxon>Embryophyta</taxon>
        <taxon>Bryophyta</taxon>
        <taxon>Bryophytina</taxon>
        <taxon>Bryopsida</taxon>
        <taxon>Dicranidae</taxon>
        <taxon>Pseudoditrichales</taxon>
        <taxon>Ditrichaceae</taxon>
        <taxon>Ceratodon</taxon>
    </lineage>
</organism>
<dbReference type="Pfam" id="PF02362">
    <property type="entry name" value="B3"/>
    <property type="match status" value="2"/>
</dbReference>
<evidence type="ECO:0000256" key="4">
    <source>
        <dbReference type="ARBA" id="ARBA00023242"/>
    </source>
</evidence>
<sequence length="305" mass="34055">MSGNIETVQMLEESDAPHFGKTLTRTMLKRNERVGIPVRFIQEHGDKIHTELSLTGPTGKSWPVICVIRATGSCNPRVYLGQDWLGFARENGFKMGDQVVFSLVARSSFHVHATCENLSPKDDDGAGTSGDAMRLEARQQPGEMTNPRETQVPSSQINCNPGESSRRVQFQKLSQRRSSHLPEAEYVKYPGLSAAVESNSRFPHFVKKLAPNHLNGRYMRMELPWAFVKEHGDKFQARVTILGASGHSRIVSIRIATCSGINRVHLGKGWKEFTVENGFKEGDVLLFSLVELSKFVIQMFPEAGK</sequence>
<dbReference type="PANTHER" id="PTHR31391:SF106">
    <property type="entry name" value="B3 DOMAIN-CONTAINING PROTEIN OS01G0723500"/>
    <property type="match status" value="1"/>
</dbReference>
<comment type="caution">
    <text evidence="7">The sequence shown here is derived from an EMBL/GenBank/DDBJ whole genome shotgun (WGS) entry which is preliminary data.</text>
</comment>
<keyword evidence="1" id="KW-0805">Transcription regulation</keyword>
<dbReference type="SUPFAM" id="SSF101936">
    <property type="entry name" value="DNA-binding pseudobarrel domain"/>
    <property type="match status" value="2"/>
</dbReference>
<evidence type="ECO:0000256" key="1">
    <source>
        <dbReference type="ARBA" id="ARBA00023015"/>
    </source>
</evidence>
<dbReference type="PANTHER" id="PTHR31391">
    <property type="entry name" value="B3 DOMAIN-CONTAINING PROTEIN OS11G0197600-RELATED"/>
    <property type="match status" value="1"/>
</dbReference>
<keyword evidence="4" id="KW-0539">Nucleus</keyword>
<name>A0A8T0H9S6_CERPU</name>
<dbReference type="Gene3D" id="2.40.330.10">
    <property type="entry name" value="DNA-binding pseudobarrel domain"/>
    <property type="match status" value="2"/>
</dbReference>
<keyword evidence="2" id="KW-0238">DNA-binding</keyword>
<dbReference type="CDD" id="cd10017">
    <property type="entry name" value="B3_DNA"/>
    <property type="match status" value="2"/>
</dbReference>
<evidence type="ECO:0000256" key="2">
    <source>
        <dbReference type="ARBA" id="ARBA00023125"/>
    </source>
</evidence>
<dbReference type="Proteomes" id="UP000822688">
    <property type="component" value="Chromosome 7"/>
</dbReference>
<dbReference type="AlphaFoldDB" id="A0A8T0H9S6"/>
<gene>
    <name evidence="7" type="ORF">KC19_7G145800</name>
</gene>
<feature type="domain" description="TF-B3" evidence="6">
    <location>
        <begin position="206"/>
        <end position="303"/>
    </location>
</feature>
<reference evidence="7" key="1">
    <citation type="submission" date="2020-06" db="EMBL/GenBank/DDBJ databases">
        <title>WGS assembly of Ceratodon purpureus strain R40.</title>
        <authorList>
            <person name="Carey S.B."/>
            <person name="Jenkins J."/>
            <person name="Shu S."/>
            <person name="Lovell J.T."/>
            <person name="Sreedasyam A."/>
            <person name="Maumus F."/>
            <person name="Tiley G.P."/>
            <person name="Fernandez-Pozo N."/>
            <person name="Barry K."/>
            <person name="Chen C."/>
            <person name="Wang M."/>
            <person name="Lipzen A."/>
            <person name="Daum C."/>
            <person name="Saski C.A."/>
            <person name="Payton A.C."/>
            <person name="Mcbreen J.C."/>
            <person name="Conrad R.E."/>
            <person name="Kollar L.M."/>
            <person name="Olsson S."/>
            <person name="Huttunen S."/>
            <person name="Landis J.B."/>
            <person name="Wickett N.J."/>
            <person name="Johnson M.G."/>
            <person name="Rensing S.A."/>
            <person name="Grimwood J."/>
            <person name="Schmutz J."/>
            <person name="Mcdaniel S.F."/>
        </authorList>
    </citation>
    <scope>NUCLEOTIDE SEQUENCE</scope>
    <source>
        <strain evidence="7">R40</strain>
    </source>
</reference>
<evidence type="ECO:0000256" key="5">
    <source>
        <dbReference type="SAM" id="MobiDB-lite"/>
    </source>
</evidence>
<evidence type="ECO:0000313" key="8">
    <source>
        <dbReference type="Proteomes" id="UP000822688"/>
    </source>
</evidence>
<feature type="domain" description="TF-B3" evidence="6">
    <location>
        <begin position="19"/>
        <end position="117"/>
    </location>
</feature>